<dbReference type="EMBL" id="CP041969">
    <property type="protein sequence ID" value="QMV44901.1"/>
    <property type="molecule type" value="Genomic_DNA"/>
</dbReference>
<dbReference type="SUPFAM" id="SSF46785">
    <property type="entry name" value="Winged helix' DNA-binding domain"/>
    <property type="match status" value="1"/>
</dbReference>
<dbReference type="AlphaFoldDB" id="A0A7G5C6R7"/>
<evidence type="ECO:0000313" key="2">
    <source>
        <dbReference type="Proteomes" id="UP000515679"/>
    </source>
</evidence>
<keyword evidence="2" id="KW-1185">Reference proteome</keyword>
<reference evidence="1 2" key="1">
    <citation type="submission" date="2019-07" db="EMBL/GenBank/DDBJ databases">
        <authorList>
            <person name="Kim J.K."/>
            <person name="Cheong H.-M."/>
            <person name="Choi Y."/>
            <person name="Hwang K.J."/>
            <person name="Lee S."/>
            <person name="Choi C."/>
        </authorList>
    </citation>
    <scope>NUCLEOTIDE SEQUENCE [LARGE SCALE GENOMIC DNA]</scope>
    <source>
        <strain evidence="1 2">KS 22</strain>
    </source>
</reference>
<dbReference type="GO" id="GO:0003677">
    <property type="term" value="F:DNA binding"/>
    <property type="evidence" value="ECO:0007669"/>
    <property type="project" value="UniProtKB-KW"/>
</dbReference>
<name>A0A7G5C6R7_9BACL</name>
<protein>
    <submittedName>
        <fullName evidence="1">DNA-binding response regulator</fullName>
    </submittedName>
</protein>
<dbReference type="Gene3D" id="3.40.960.10">
    <property type="entry name" value="VSR Endonuclease"/>
    <property type="match status" value="1"/>
</dbReference>
<dbReference type="KEGG" id="cchl:FPL14_05600"/>
<dbReference type="InterPro" id="IPR036390">
    <property type="entry name" value="WH_DNA-bd_sf"/>
</dbReference>
<proteinExistence type="predicted"/>
<gene>
    <name evidence="1" type="ORF">FPL14_05600</name>
</gene>
<keyword evidence="1" id="KW-0238">DNA-binding</keyword>
<evidence type="ECO:0000313" key="1">
    <source>
        <dbReference type="EMBL" id="QMV44901.1"/>
    </source>
</evidence>
<sequence length="214" mass="25087">MNKLRAASKGERKRRLSISTNHAEKMFIKQVWWPAFGHFTHLHAEYEVKDFKDGWRYLDFAYITEGYRICIEIDGFGTHWRDISRSQFADHLMRQNHLIIDGWYVLRFAYDDLIERPRVCQQIIQQLLGKLGGVSSGVEFKLSTIEQAIIRIASSLSTPITPKFAATQLRVHRTTVMRHIQSLVHKELLIPTRPDVKRVYSYRLNKPLLSNSTF</sequence>
<dbReference type="Proteomes" id="UP000515679">
    <property type="component" value="Chromosome"/>
</dbReference>
<organism evidence="1 2">
    <name type="scientific">Cohnella cholangitidis</name>
    <dbReference type="NCBI Taxonomy" id="2598458"/>
    <lineage>
        <taxon>Bacteria</taxon>
        <taxon>Bacillati</taxon>
        <taxon>Bacillota</taxon>
        <taxon>Bacilli</taxon>
        <taxon>Bacillales</taxon>
        <taxon>Paenibacillaceae</taxon>
        <taxon>Cohnella</taxon>
    </lineage>
</organism>
<accession>A0A7G5C6R7</accession>